<dbReference type="SUPFAM" id="SSF56112">
    <property type="entry name" value="Protein kinase-like (PK-like)"/>
    <property type="match status" value="1"/>
</dbReference>
<keyword evidence="3" id="KW-1185">Reference proteome</keyword>
<keyword evidence="2" id="KW-0418">Kinase</keyword>
<dbReference type="InterPro" id="IPR011009">
    <property type="entry name" value="Kinase-like_dom_sf"/>
</dbReference>
<dbReference type="Pfam" id="PF01636">
    <property type="entry name" value="APH"/>
    <property type="match status" value="1"/>
</dbReference>
<name>A0A7W3IPQ3_9ACTN</name>
<sequence length="288" mass="31056">MRPADLARATGAALAVARSVGLSADDAVVLHDSNKVALRLTPCEVLARVGEAAGHGTALELDRALALRDAGCPVGDVLPDLDPVVRTHDGFAVTLWVYYPPAAPELTPSAYADALARLHAGMRTLALPVPRWTDRVGEALTVIESPAESPALTDDDRTFLAGRMARLRAAVEQRGAPEQLLHGEPHRGNVLRTADGPRFIDFETLCVGPVAFDLAHVPDAACAHYPGLDPSLLAHCRQLVLAVVAAWRWQRGDAFPDRERWAHTFVRTLRQGPPWPSLDALTRSLARD</sequence>
<dbReference type="AlphaFoldDB" id="A0A7W3IPQ3"/>
<organism evidence="2 3">
    <name type="scientific">Microlunatus kandeliicorticis</name>
    <dbReference type="NCBI Taxonomy" id="1759536"/>
    <lineage>
        <taxon>Bacteria</taxon>
        <taxon>Bacillati</taxon>
        <taxon>Actinomycetota</taxon>
        <taxon>Actinomycetes</taxon>
        <taxon>Propionibacteriales</taxon>
        <taxon>Propionibacteriaceae</taxon>
        <taxon>Microlunatus</taxon>
    </lineage>
</organism>
<comment type="caution">
    <text evidence="2">The sequence shown here is derived from an EMBL/GenBank/DDBJ whole genome shotgun (WGS) entry which is preliminary data.</text>
</comment>
<evidence type="ECO:0000313" key="3">
    <source>
        <dbReference type="Proteomes" id="UP000523079"/>
    </source>
</evidence>
<accession>A0A7W3IPQ3</accession>
<dbReference type="EMBL" id="JACGWT010000001">
    <property type="protein sequence ID" value="MBA8792954.1"/>
    <property type="molecule type" value="Genomic_DNA"/>
</dbReference>
<dbReference type="RefSeq" id="WP_182558527.1">
    <property type="nucleotide sequence ID" value="NZ_JACGWT010000001.1"/>
</dbReference>
<reference evidence="2 3" key="1">
    <citation type="submission" date="2020-07" db="EMBL/GenBank/DDBJ databases">
        <title>Sequencing the genomes of 1000 actinobacteria strains.</title>
        <authorList>
            <person name="Klenk H.-P."/>
        </authorList>
    </citation>
    <scope>NUCLEOTIDE SEQUENCE [LARGE SCALE GENOMIC DNA]</scope>
    <source>
        <strain evidence="2 3">DSM 100723</strain>
    </source>
</reference>
<dbReference type="InterPro" id="IPR002575">
    <property type="entry name" value="Aminoglycoside_PTrfase"/>
</dbReference>
<keyword evidence="2" id="KW-0808">Transferase</keyword>
<dbReference type="Gene3D" id="3.90.1200.10">
    <property type="match status" value="1"/>
</dbReference>
<proteinExistence type="predicted"/>
<protein>
    <submittedName>
        <fullName evidence="2">Aminoglycoside phosphotransferase (APT) family kinase protein</fullName>
    </submittedName>
</protein>
<evidence type="ECO:0000259" key="1">
    <source>
        <dbReference type="Pfam" id="PF01636"/>
    </source>
</evidence>
<evidence type="ECO:0000313" key="2">
    <source>
        <dbReference type="EMBL" id="MBA8792954.1"/>
    </source>
</evidence>
<gene>
    <name evidence="2" type="ORF">FHX74_000548</name>
</gene>
<dbReference type="Proteomes" id="UP000523079">
    <property type="component" value="Unassembled WGS sequence"/>
</dbReference>
<feature type="domain" description="Aminoglycoside phosphotransferase" evidence="1">
    <location>
        <begin position="109"/>
        <end position="219"/>
    </location>
</feature>
<dbReference type="GO" id="GO:0016301">
    <property type="term" value="F:kinase activity"/>
    <property type="evidence" value="ECO:0007669"/>
    <property type="project" value="UniProtKB-KW"/>
</dbReference>